<comment type="similarity">
    <text evidence="1 6">Belongs to the aldehyde dehydrogenase family.</text>
</comment>
<dbReference type="PANTHER" id="PTHR43111">
    <property type="entry name" value="ALDEHYDE DEHYDROGENASE B-RELATED"/>
    <property type="match status" value="1"/>
</dbReference>
<dbReference type="GO" id="GO:0004029">
    <property type="term" value="F:aldehyde dehydrogenase (NAD+) activity"/>
    <property type="evidence" value="ECO:0007669"/>
    <property type="project" value="UniProtKB-EC"/>
</dbReference>
<organism evidence="8 9">
    <name type="scientific">Amycolatopsis alkalitolerans</name>
    <dbReference type="NCBI Taxonomy" id="2547244"/>
    <lineage>
        <taxon>Bacteria</taxon>
        <taxon>Bacillati</taxon>
        <taxon>Actinomycetota</taxon>
        <taxon>Actinomycetes</taxon>
        <taxon>Pseudonocardiales</taxon>
        <taxon>Pseudonocardiaceae</taxon>
        <taxon>Amycolatopsis</taxon>
    </lineage>
</organism>
<dbReference type="OrthoDB" id="6882680at2"/>
<dbReference type="InterPro" id="IPR016161">
    <property type="entry name" value="Ald_DH/histidinol_DH"/>
</dbReference>
<dbReference type="RefSeq" id="WP_139099816.1">
    <property type="nucleotide sequence ID" value="NZ_VDFW01000033.1"/>
</dbReference>
<dbReference type="SUPFAM" id="SSF53720">
    <property type="entry name" value="ALDH-like"/>
    <property type="match status" value="1"/>
</dbReference>
<evidence type="ECO:0000256" key="2">
    <source>
        <dbReference type="ARBA" id="ARBA00023002"/>
    </source>
</evidence>
<feature type="domain" description="Aldehyde dehydrogenase" evidence="7">
    <location>
        <begin position="38"/>
        <end position="494"/>
    </location>
</feature>
<evidence type="ECO:0000313" key="8">
    <source>
        <dbReference type="EMBL" id="TNC21580.1"/>
    </source>
</evidence>
<dbReference type="InterPro" id="IPR016160">
    <property type="entry name" value="Ald_DH_CS_CYS"/>
</dbReference>
<proteinExistence type="inferred from homology"/>
<comment type="catalytic activity">
    <reaction evidence="4">
        <text>an aldehyde + NAD(+) + H2O = a carboxylate + NADH + 2 H(+)</text>
        <dbReference type="Rhea" id="RHEA:16185"/>
        <dbReference type="ChEBI" id="CHEBI:15377"/>
        <dbReference type="ChEBI" id="CHEBI:15378"/>
        <dbReference type="ChEBI" id="CHEBI:17478"/>
        <dbReference type="ChEBI" id="CHEBI:29067"/>
        <dbReference type="ChEBI" id="CHEBI:57540"/>
        <dbReference type="ChEBI" id="CHEBI:57945"/>
        <dbReference type="EC" id="1.2.1.3"/>
    </reaction>
</comment>
<dbReference type="Gene3D" id="3.40.309.10">
    <property type="entry name" value="Aldehyde Dehydrogenase, Chain A, domain 2"/>
    <property type="match status" value="1"/>
</dbReference>
<evidence type="ECO:0000259" key="7">
    <source>
        <dbReference type="Pfam" id="PF00171"/>
    </source>
</evidence>
<protein>
    <recommendedName>
        <fullName evidence="3">aldehyde dehydrogenase (NAD(+))</fullName>
        <ecNumber evidence="3">1.2.1.3</ecNumber>
    </recommendedName>
</protein>
<dbReference type="InterPro" id="IPR016163">
    <property type="entry name" value="Ald_DH_C"/>
</dbReference>
<dbReference type="EMBL" id="VDFW01000033">
    <property type="protein sequence ID" value="TNC21580.1"/>
    <property type="molecule type" value="Genomic_DNA"/>
</dbReference>
<evidence type="ECO:0000256" key="5">
    <source>
        <dbReference type="PROSITE-ProRule" id="PRU10007"/>
    </source>
</evidence>
<keyword evidence="9" id="KW-1185">Reference proteome</keyword>
<keyword evidence="2 6" id="KW-0560">Oxidoreductase</keyword>
<dbReference type="EC" id="1.2.1.3" evidence="3"/>
<dbReference type="AlphaFoldDB" id="A0A5C4LU48"/>
<gene>
    <name evidence="8" type="ORF">FG385_27925</name>
</gene>
<dbReference type="Gene3D" id="3.40.605.10">
    <property type="entry name" value="Aldehyde Dehydrogenase, Chain A, domain 1"/>
    <property type="match status" value="1"/>
</dbReference>
<comment type="caution">
    <text evidence="8">The sequence shown here is derived from an EMBL/GenBank/DDBJ whole genome shotgun (WGS) entry which is preliminary data.</text>
</comment>
<accession>A0A5C4LU48</accession>
<dbReference type="PROSITE" id="PS00687">
    <property type="entry name" value="ALDEHYDE_DEHYDR_GLU"/>
    <property type="match status" value="1"/>
</dbReference>
<dbReference type="FunFam" id="3.40.309.10:FF:000017">
    <property type="entry name" value="Aldehyde dehydrogenase B"/>
    <property type="match status" value="1"/>
</dbReference>
<dbReference type="InterPro" id="IPR029510">
    <property type="entry name" value="Ald_DH_CS_GLU"/>
</dbReference>
<sequence length="507" mass="54273">MTKYAAPGQSGSVVAFEPRYDHFIGGEYVPPVKGGYFANPTPVTGQTFTEIARGTAGDVDRAVAAAAGAAVAWGRTAAAERAAVLNKIADRMEANLEALAVAESWENGKPVRETLVADIPLAIDHFRYFAGAARAQEGSISQIDADTVAYHFPEPLGVVGQIIPWNFPILMATWKLAPALAAGNCVVLKPAEQTPASVHVLLSLIADLLPPGVLNVVNGFGVEAGKPLAQHPGIRKVAFTGETTTGRLIMQYASENIIPVTLELGGKSPNIFFEDVAAAKDSFYDKAQEGFAMFALNQGEVCTCPSRALVQSSIYQEFLGDVTARVEKIKQGHPLDTETMIGAQASSDQLEKILSYIDIGRQEGAKVLAGGERAQLGGELSGGFYVQPTIFEGDNKMRIFQEEIFGPVVSVTAFNDYADAIKIANDTLYGLGAGVWSRDGATAFRAGRDIQAGRVWTNCYHAYPAHAAFGGYKQSGIGRETHKMMLDHYQQTKNLLVSYSPDAQGFF</sequence>
<dbReference type="Proteomes" id="UP000305546">
    <property type="component" value="Unassembled WGS sequence"/>
</dbReference>
<dbReference type="PROSITE" id="PS00070">
    <property type="entry name" value="ALDEHYDE_DEHYDR_CYS"/>
    <property type="match status" value="1"/>
</dbReference>
<dbReference type="PANTHER" id="PTHR43111:SF1">
    <property type="entry name" value="ALDEHYDE DEHYDROGENASE B-RELATED"/>
    <property type="match status" value="1"/>
</dbReference>
<dbReference type="Pfam" id="PF00171">
    <property type="entry name" value="Aldedh"/>
    <property type="match status" value="1"/>
</dbReference>
<dbReference type="FunFam" id="3.40.605.10:FF:000001">
    <property type="entry name" value="Aldehyde dehydrogenase 1"/>
    <property type="match status" value="1"/>
</dbReference>
<evidence type="ECO:0000256" key="3">
    <source>
        <dbReference type="ARBA" id="ARBA00024226"/>
    </source>
</evidence>
<evidence type="ECO:0000256" key="4">
    <source>
        <dbReference type="ARBA" id="ARBA00049194"/>
    </source>
</evidence>
<name>A0A5C4LU48_9PSEU</name>
<dbReference type="InterPro" id="IPR015590">
    <property type="entry name" value="Aldehyde_DH_dom"/>
</dbReference>
<evidence type="ECO:0000256" key="6">
    <source>
        <dbReference type="RuleBase" id="RU003345"/>
    </source>
</evidence>
<dbReference type="CDD" id="cd07559">
    <property type="entry name" value="ALDH_ACDHII_AcoD-like"/>
    <property type="match status" value="1"/>
</dbReference>
<evidence type="ECO:0000313" key="9">
    <source>
        <dbReference type="Proteomes" id="UP000305546"/>
    </source>
</evidence>
<evidence type="ECO:0000256" key="1">
    <source>
        <dbReference type="ARBA" id="ARBA00009986"/>
    </source>
</evidence>
<dbReference type="InterPro" id="IPR016162">
    <property type="entry name" value="Ald_DH_N"/>
</dbReference>
<feature type="active site" evidence="5">
    <location>
        <position position="263"/>
    </location>
</feature>
<reference evidence="8 9" key="1">
    <citation type="submission" date="2019-06" db="EMBL/GenBank/DDBJ databases">
        <title>Amycolatopsis alkalitolerans sp. nov., isolated from Gastrodia elata Blume.</title>
        <authorList>
            <person name="Narsing Rao M.P."/>
            <person name="Li W.J."/>
        </authorList>
    </citation>
    <scope>NUCLEOTIDE SEQUENCE [LARGE SCALE GENOMIC DNA]</scope>
    <source>
        <strain evidence="8 9">SYSUP0005</strain>
    </source>
</reference>